<feature type="domain" description="EDRF1 TPR repeats region" evidence="2">
    <location>
        <begin position="1125"/>
        <end position="1402"/>
    </location>
</feature>
<feature type="compositionally biased region" description="Basic residues" evidence="1">
    <location>
        <begin position="272"/>
        <end position="291"/>
    </location>
</feature>
<dbReference type="EMBL" id="AP019866">
    <property type="protein sequence ID" value="BBM97876.1"/>
    <property type="molecule type" value="Genomic_DNA"/>
</dbReference>
<dbReference type="EMBL" id="LVLJ01003211">
    <property type="protein sequence ID" value="OAE22368.1"/>
    <property type="molecule type" value="Genomic_DNA"/>
</dbReference>
<evidence type="ECO:0000313" key="7">
    <source>
        <dbReference type="Proteomes" id="UP001162541"/>
    </source>
</evidence>
<evidence type="ECO:0000259" key="3">
    <source>
        <dbReference type="Pfam" id="PF23788"/>
    </source>
</evidence>
<keyword evidence="6" id="KW-1185">Reference proteome</keyword>
<dbReference type="Pfam" id="PF23788">
    <property type="entry name" value="EDRF1_N"/>
    <property type="match status" value="1"/>
</dbReference>
<accession>A0A176VN71</accession>
<evidence type="ECO:0008006" key="8">
    <source>
        <dbReference type="Google" id="ProtNLM"/>
    </source>
</evidence>
<dbReference type="Pfam" id="PF23723">
    <property type="entry name" value="TPR_EDRF1"/>
    <property type="match status" value="1"/>
</dbReference>
<protein>
    <recommendedName>
        <fullName evidence="8">Erythroid differentiation-related factor 1</fullName>
    </recommendedName>
</protein>
<reference evidence="5 6" key="1">
    <citation type="submission" date="2016-03" db="EMBL/GenBank/DDBJ databases">
        <title>Mechanisms controlling the formation of the plant cell surface in tip-growing cells are functionally conserved among land plants.</title>
        <authorList>
            <person name="Honkanen S."/>
            <person name="Jones V.A."/>
            <person name="Morieri G."/>
            <person name="Champion C."/>
            <person name="Hetherington A.J."/>
            <person name="Kelly S."/>
            <person name="Saint-Marcoux D."/>
            <person name="Proust H."/>
            <person name="Prescott H."/>
            <person name="Dolan L."/>
        </authorList>
    </citation>
    <scope>NUCLEOTIDE SEQUENCE [LARGE SCALE GENOMIC DNA]</scope>
    <source>
        <strain evidence="6">cv. Tak-1 and cv. Tak-2</strain>
        <tissue evidence="5">Whole gametophyte</tissue>
    </source>
</reference>
<dbReference type="InterPro" id="IPR056582">
    <property type="entry name" value="EDRF1_N"/>
</dbReference>
<reference evidence="7" key="3">
    <citation type="journal article" date="2020" name="Curr. Biol.">
        <title>Chromatin organization in early land plants reveals an ancestral association between H3K27me3, transposons, and constitutive heterochromatin.</title>
        <authorList>
            <person name="Montgomery S.A."/>
            <person name="Tanizawa Y."/>
            <person name="Galik B."/>
            <person name="Wang N."/>
            <person name="Ito T."/>
            <person name="Mochizuki T."/>
            <person name="Akimcheva S."/>
            <person name="Bowman J.L."/>
            <person name="Cognat V."/>
            <person name="Marechal-Drouard L."/>
            <person name="Ekker H."/>
            <person name="Hong S.F."/>
            <person name="Kohchi T."/>
            <person name="Lin S.S."/>
            <person name="Liu L.D."/>
            <person name="Nakamura Y."/>
            <person name="Valeeva L.R."/>
            <person name="Shakirov E.V."/>
            <person name="Shippen D.E."/>
            <person name="Wei W.L."/>
            <person name="Yagura M."/>
            <person name="Yamaoka S."/>
            <person name="Yamato K.T."/>
            <person name="Liu C."/>
            <person name="Berger F."/>
        </authorList>
    </citation>
    <scope>NUCLEOTIDE SEQUENCE [LARGE SCALE GENOMIC DNA]</scope>
    <source>
        <strain evidence="7">Tak-1</strain>
    </source>
</reference>
<feature type="region of interest" description="Disordered" evidence="1">
    <location>
        <begin position="980"/>
        <end position="1056"/>
    </location>
</feature>
<dbReference type="Proteomes" id="UP000077202">
    <property type="component" value="Unassembled WGS sequence"/>
</dbReference>
<feature type="region of interest" description="Disordered" evidence="1">
    <location>
        <begin position="237"/>
        <end position="291"/>
    </location>
</feature>
<feature type="domain" description="EDRF1 N-terminal" evidence="3">
    <location>
        <begin position="93"/>
        <end position="563"/>
    </location>
</feature>
<gene>
    <name evidence="5" type="ORF">AXG93_2318s1150</name>
    <name evidence="4" type="ORF">Mp_1g09080</name>
</gene>
<evidence type="ECO:0000313" key="6">
    <source>
        <dbReference type="Proteomes" id="UP000077202"/>
    </source>
</evidence>
<dbReference type="PANTHER" id="PTHR15000:SF1">
    <property type="entry name" value="ERYTHROID DIFFERENTIATION-RELATED FACTOR 1"/>
    <property type="match status" value="1"/>
</dbReference>
<name>A0A176VN71_MARPO</name>
<evidence type="ECO:0000313" key="5">
    <source>
        <dbReference type="EMBL" id="OAE22368.1"/>
    </source>
</evidence>
<feature type="compositionally biased region" description="Basic residues" evidence="1">
    <location>
        <begin position="981"/>
        <end position="991"/>
    </location>
</feature>
<dbReference type="PANTHER" id="PTHR15000">
    <property type="entry name" value="ERYTHROID DIFFERENTIATION-RELATED FACTOR 1"/>
    <property type="match status" value="1"/>
</dbReference>
<dbReference type="Proteomes" id="UP001162541">
    <property type="component" value="Chromosome 1"/>
</dbReference>
<feature type="compositionally biased region" description="Basic and acidic residues" evidence="1">
    <location>
        <begin position="1002"/>
        <end position="1026"/>
    </location>
</feature>
<reference evidence="4" key="2">
    <citation type="journal article" date="2019" name="Curr. Biol.">
        <title>Chromatin organization in early land plants reveals an ancestral association between H3K27me3, transposons, and constitutive heterochromatin.</title>
        <authorList>
            <person name="Montgomery S.A."/>
            <person name="Tanizawa Y."/>
            <person name="Galik B."/>
            <person name="Wang N."/>
            <person name="Ito T."/>
            <person name="Mochizuki T."/>
            <person name="Akimcheva S."/>
            <person name="Bowman J."/>
            <person name="Cognat V."/>
            <person name="Drouard L."/>
            <person name="Ekker H."/>
            <person name="Houng S."/>
            <person name="Kohchi T."/>
            <person name="Lin S."/>
            <person name="Liu L.D."/>
            <person name="Nakamura Y."/>
            <person name="Valeeva L.R."/>
            <person name="Shakirov E.V."/>
            <person name="Shippen D.E."/>
            <person name="Wei W."/>
            <person name="Yagura M."/>
            <person name="Yamaoka S."/>
            <person name="Yamato K.T."/>
            <person name="Liu C."/>
            <person name="Berger F."/>
        </authorList>
    </citation>
    <scope>NUCLEOTIDE SEQUENCE [LARGE SCALE GENOMIC DNA]</scope>
    <source>
        <strain evidence="4">Tak-1</strain>
    </source>
</reference>
<organism evidence="5 6">
    <name type="scientific">Marchantia polymorpha subsp. ruderalis</name>
    <dbReference type="NCBI Taxonomy" id="1480154"/>
    <lineage>
        <taxon>Eukaryota</taxon>
        <taxon>Viridiplantae</taxon>
        <taxon>Streptophyta</taxon>
        <taxon>Embryophyta</taxon>
        <taxon>Marchantiophyta</taxon>
        <taxon>Marchantiopsida</taxon>
        <taxon>Marchantiidae</taxon>
        <taxon>Marchantiales</taxon>
        <taxon>Marchantiaceae</taxon>
        <taxon>Marchantia</taxon>
    </lineage>
</organism>
<evidence type="ECO:0000313" key="4">
    <source>
        <dbReference type="EMBL" id="BBM97876.1"/>
    </source>
</evidence>
<proteinExistence type="predicted"/>
<evidence type="ECO:0000259" key="2">
    <source>
        <dbReference type="Pfam" id="PF23723"/>
    </source>
</evidence>
<dbReference type="InterPro" id="IPR056583">
    <property type="entry name" value="EDRF1_TPR"/>
</dbReference>
<dbReference type="GO" id="GO:0045893">
    <property type="term" value="P:positive regulation of DNA-templated transcription"/>
    <property type="evidence" value="ECO:0007669"/>
    <property type="project" value="TreeGrafter"/>
</dbReference>
<sequence length="1505" mass="165843">MEAPTIADRQQQVWPLQAHPPPLQLGQVQVLVPDAFVASMQVQQSEPLQLGFMCGSLPVPTFSSSGISDITSSSNSSPQAALIPAISLQSQRAAPPRYRVLPTETDLNTPPPESFQAEPNFPVAASHEAAGSCKGWGGTYLSQPVARKCESLAVNALAGYGDDIDVVAPIDILKQIFKTPYSKARISVAVHRIGRTLILNSGPDEWRDERPGAKIARQKKSHAKAMESTLFSKFVQHSMNGNSCPSESTTHSESQDSQSDAGFEEIVDHDVHRRSRSRMAAQRKGKQRVSLGHHCRRNRCGGGSRFVGEQQRETDFDQNECPAEGPQRPPTEGFLRVLFWQFQNLRMLLGSDLLLFSNEKHAAVSLHLLEIERQVTPLMWLDAWLDNVMASIPELAVCYHRNGVVQGYELLKTDDIFLVKGLAEDGSAFFHPHVVQQNASTVLRFLQDNCKEDPGTYWLLKNSGEDLMQLFDLSVISKPFSSCGEKEDKDGATLPSTRGCCNGHYSLPLAMLLYRLTNRLSRSKDPADRRKCAKLFGKCLEFMDEQEHLNIRASAHEHVARLILTTYEETGSILKPLLLESSISNANETKQSVLELPCSEGESTGHDFTVSTHETVQVCDVSGLTVQQLEESESVANEEVIEDLSLTSAKSTPQMTSDVLMVACADASDYSCSESNSDVRAEAALEPQKVVRLFPAAYSSPKSLRAQTDTVSAHLEAVHHISQAIKALRWQRQLQDGEEHPVRPQSVLNEPSSHIQQVCICGEVDCVAVCDFKEIGIGAQMDQKLWGLMLLLGDAYLALGHAYKDEGLLSRALKATELACQVCGAMPPARDVTGAWNSSNLSRKPASVGEDLLREASKAKYFQVRGVGTSPSYCSSGLKTKSSQQGPFWGQLWMFVGDIYVEIQRTLGEGDVTPLEQGSHFEELTMTQEVLKEVKRLKKKIGQFRGSCGLCSLTSCSCKSDRASSGDSASSCSSSIDTMKYGRKQTKKSTTRSRSNLAGDASDVHQERSAESEWKLEKESSSKSRQIEVLNSKLPNGHTHDFESTAANPKPNGDSSSSYVPPDIFFYLTRPVSVDWEANLSAAVDCYSAAINAFSGLSECSENVESTLRKKGWACNELGRKRLAHGLVKSAEGSFASAIDSFREVKDLTNIVLVYCNLGHGRRAAAEAVAAKLPLEDDCDYFTPFVHTIAEAKFLYGEALKYYDLARREVNGGNGEATSGLWNEVHTQLAHTYLRLGMLLAREDRFVYACRKNKDLRGLVGDGNSDSKDGTSTKDAITKALILYESLGKFRAQEAAFAQFQLACHHRDSSFSAAKQVDAFGSKKIETSMFQKVKLHASLAELYWQKSLDFYKPETHVDMFLGILMERSALCSEMGASLNQNLMIEQALTYLLEGRRAFNLSDGGDRDNIAARTQRERPSEAIVAKFILQIQKLLKTMLSGALMLTKSSPTAFASNRARRNIETANNGEPSAAKTSDIGKLKEMYRASLQLHGEPNLEQLYKLWVS</sequence>
<evidence type="ECO:0000256" key="1">
    <source>
        <dbReference type="SAM" id="MobiDB-lite"/>
    </source>
</evidence>
<feature type="compositionally biased region" description="Polar residues" evidence="1">
    <location>
        <begin position="237"/>
        <end position="260"/>
    </location>
</feature>